<dbReference type="AlphaFoldDB" id="A0A1E5KZ64"/>
<proteinExistence type="predicted"/>
<feature type="coiled-coil region" evidence="1">
    <location>
        <begin position="1"/>
        <end position="103"/>
    </location>
</feature>
<gene>
    <name evidence="2" type="ORF">BCR26_02285</name>
</gene>
<dbReference type="STRING" id="762845.BCR26_02285"/>
<protein>
    <submittedName>
        <fullName evidence="2">Uncharacterized protein</fullName>
    </submittedName>
</protein>
<organism evidence="2 3">
    <name type="scientific">Enterococcus rivorum</name>
    <dbReference type="NCBI Taxonomy" id="762845"/>
    <lineage>
        <taxon>Bacteria</taxon>
        <taxon>Bacillati</taxon>
        <taxon>Bacillota</taxon>
        <taxon>Bacilli</taxon>
        <taxon>Lactobacillales</taxon>
        <taxon>Enterococcaceae</taxon>
        <taxon>Enterococcus</taxon>
    </lineage>
</organism>
<evidence type="ECO:0000313" key="3">
    <source>
        <dbReference type="Proteomes" id="UP000095256"/>
    </source>
</evidence>
<evidence type="ECO:0000256" key="1">
    <source>
        <dbReference type="SAM" id="Coils"/>
    </source>
</evidence>
<evidence type="ECO:0000313" key="2">
    <source>
        <dbReference type="EMBL" id="OEH83118.1"/>
    </source>
</evidence>
<sequence>MDTEEQILADYKRKQQQFEEQEESIQEFRRKGEQLVEETYSSIRYKVQDSALDSEPLDFAQEELSRLEENYVFALEIEKKKLIREQEENEQQYYQAMKELKESEK</sequence>
<reference evidence="2 3" key="1">
    <citation type="submission" date="2016-09" db="EMBL/GenBank/DDBJ databases">
        <authorList>
            <person name="Capua I."/>
            <person name="De Benedictis P."/>
            <person name="Joannis T."/>
            <person name="Lombin L.H."/>
            <person name="Cattoli G."/>
        </authorList>
    </citation>
    <scope>NUCLEOTIDE SEQUENCE [LARGE SCALE GENOMIC DNA]</scope>
    <source>
        <strain evidence="2 3">LMG 25899</strain>
    </source>
</reference>
<dbReference type="Proteomes" id="UP000095256">
    <property type="component" value="Unassembled WGS sequence"/>
</dbReference>
<dbReference type="EMBL" id="MIEK01000012">
    <property type="protein sequence ID" value="OEH83118.1"/>
    <property type="molecule type" value="Genomic_DNA"/>
</dbReference>
<accession>A0A1E5KZ64</accession>
<comment type="caution">
    <text evidence="2">The sequence shown here is derived from an EMBL/GenBank/DDBJ whole genome shotgun (WGS) entry which is preliminary data.</text>
</comment>
<dbReference type="RefSeq" id="WP_069698073.1">
    <property type="nucleotide sequence ID" value="NZ_JAGGMA010000002.1"/>
</dbReference>
<keyword evidence="1" id="KW-0175">Coiled coil</keyword>
<name>A0A1E5KZ64_9ENTE</name>
<keyword evidence="3" id="KW-1185">Reference proteome</keyword>